<name>A0ABR1UJL7_9PEZI</name>
<reference evidence="3 4" key="1">
    <citation type="submission" date="2023-01" db="EMBL/GenBank/DDBJ databases">
        <title>Analysis of 21 Apiospora genomes using comparative genomics revels a genus with tremendous synthesis potential of carbohydrate active enzymes and secondary metabolites.</title>
        <authorList>
            <person name="Sorensen T."/>
        </authorList>
    </citation>
    <scope>NUCLEOTIDE SEQUENCE [LARGE SCALE GENOMIC DNA]</scope>
    <source>
        <strain evidence="3 4">CBS 83171</strain>
    </source>
</reference>
<evidence type="ECO:0000256" key="2">
    <source>
        <dbReference type="SAM" id="SignalP"/>
    </source>
</evidence>
<gene>
    <name evidence="3" type="ORF">PG996_009044</name>
</gene>
<feature type="chain" id="PRO_5045162978" evidence="2">
    <location>
        <begin position="18"/>
        <end position="553"/>
    </location>
</feature>
<feature type="region of interest" description="Disordered" evidence="1">
    <location>
        <begin position="224"/>
        <end position="254"/>
    </location>
</feature>
<evidence type="ECO:0000256" key="1">
    <source>
        <dbReference type="SAM" id="MobiDB-lite"/>
    </source>
</evidence>
<accession>A0ABR1UJL7</accession>
<feature type="region of interest" description="Disordered" evidence="1">
    <location>
        <begin position="176"/>
        <end position="201"/>
    </location>
</feature>
<comment type="caution">
    <text evidence="3">The sequence shown here is derived from an EMBL/GenBank/DDBJ whole genome shotgun (WGS) entry which is preliminary data.</text>
</comment>
<proteinExistence type="predicted"/>
<feature type="compositionally biased region" description="Low complexity" evidence="1">
    <location>
        <begin position="224"/>
        <end position="252"/>
    </location>
</feature>
<evidence type="ECO:0000313" key="3">
    <source>
        <dbReference type="EMBL" id="KAK8059114.1"/>
    </source>
</evidence>
<sequence>MFSSSVLLASLAGLAASLPNDLSARVTRVVAAAGNPFAEFCTLDTCLQGVVGAALPVPSKALEDCSAFLQRTSTVTASVTPVTVTVTQAPPGTATSFATAHSTTTTTTTVDVSATVFNTVQETDTVTQTLQVTETSVATSFVTVTGLEVVVTTFTETSASVETEVATSVQTIAPQKRRNVLQGPKIKGRCKHPQGSASSSMSVSASASSLLPVVSTSSMSSLYSTSSLPMASTSSMSSPASTTSSATSGALGMRRRRSVRLGLHMRLRGPTVVTVTQTQEAVPATVTATIVVVTETVVNTDVSTATEPHSTTEVATETAFVSATVERTNVLSTTTARTVSATDFSTEVVTTTLVVPTTTTTTTLQTVTGTSCPAVPLTCAQPNFRVQIANGTNAGKYLGGYLDGFLIPFAYISVLDEGNPFIHTFTIDSDGTLSRVFRPDEPQSLFGGTPFPKIVFDPTPENEHAVYEVSDTITFGQALRPLQIQRGCGPACPTIQAQGPLRPAPSGSNGAPNTFGICNGVLSFDVNGVNTRCTLPGSRDVFEPFVGLKYIAV</sequence>
<keyword evidence="4" id="KW-1185">Reference proteome</keyword>
<keyword evidence="2" id="KW-0732">Signal</keyword>
<organism evidence="3 4">
    <name type="scientific">Apiospora saccharicola</name>
    <dbReference type="NCBI Taxonomy" id="335842"/>
    <lineage>
        <taxon>Eukaryota</taxon>
        <taxon>Fungi</taxon>
        <taxon>Dikarya</taxon>
        <taxon>Ascomycota</taxon>
        <taxon>Pezizomycotina</taxon>
        <taxon>Sordariomycetes</taxon>
        <taxon>Xylariomycetidae</taxon>
        <taxon>Amphisphaeriales</taxon>
        <taxon>Apiosporaceae</taxon>
        <taxon>Apiospora</taxon>
    </lineage>
</organism>
<feature type="signal peptide" evidence="2">
    <location>
        <begin position="1"/>
        <end position="17"/>
    </location>
</feature>
<dbReference type="EMBL" id="JAQQWM010000006">
    <property type="protein sequence ID" value="KAK8059114.1"/>
    <property type="molecule type" value="Genomic_DNA"/>
</dbReference>
<evidence type="ECO:0000313" key="4">
    <source>
        <dbReference type="Proteomes" id="UP001446871"/>
    </source>
</evidence>
<protein>
    <submittedName>
        <fullName evidence="3">Uncharacterized protein</fullName>
    </submittedName>
</protein>
<dbReference type="Proteomes" id="UP001446871">
    <property type="component" value="Unassembled WGS sequence"/>
</dbReference>